<keyword evidence="2" id="KW-0472">Membrane</keyword>
<protein>
    <submittedName>
        <fullName evidence="3">Uncharacterized protein</fullName>
    </submittedName>
</protein>
<dbReference type="EMBL" id="OFSM01000008">
    <property type="protein sequence ID" value="SOY29103.1"/>
    <property type="molecule type" value="Genomic_DNA"/>
</dbReference>
<keyword evidence="4" id="KW-1185">Reference proteome</keyword>
<feature type="transmembrane region" description="Helical" evidence="2">
    <location>
        <begin position="91"/>
        <end position="116"/>
    </location>
</feature>
<evidence type="ECO:0000256" key="2">
    <source>
        <dbReference type="SAM" id="Phobius"/>
    </source>
</evidence>
<reference evidence="3 4" key="1">
    <citation type="submission" date="2018-01" db="EMBL/GenBank/DDBJ databases">
        <authorList>
            <person name="Gaut B.S."/>
            <person name="Morton B.R."/>
            <person name="Clegg M.T."/>
            <person name="Duvall M.R."/>
        </authorList>
    </citation>
    <scope>NUCLEOTIDE SEQUENCE [LARGE SCALE GENOMIC DNA]</scope>
    <source>
        <strain evidence="3">GP69</strain>
    </source>
</reference>
<evidence type="ECO:0000313" key="4">
    <source>
        <dbReference type="Proteomes" id="UP000236311"/>
    </source>
</evidence>
<dbReference type="OrthoDB" id="9800316at2"/>
<gene>
    <name evidence="3" type="ORF">AMURIS_01818</name>
</gene>
<dbReference type="AlphaFoldDB" id="A0A2K4ZF58"/>
<feature type="region of interest" description="Disordered" evidence="1">
    <location>
        <begin position="194"/>
        <end position="213"/>
    </location>
</feature>
<evidence type="ECO:0000313" key="3">
    <source>
        <dbReference type="EMBL" id="SOY29103.1"/>
    </source>
</evidence>
<evidence type="ECO:0000256" key="1">
    <source>
        <dbReference type="SAM" id="MobiDB-lite"/>
    </source>
</evidence>
<name>A0A2K4ZF58_9FIRM</name>
<dbReference type="Proteomes" id="UP000236311">
    <property type="component" value="Unassembled WGS sequence"/>
</dbReference>
<feature type="transmembrane region" description="Helical" evidence="2">
    <location>
        <begin position="128"/>
        <end position="147"/>
    </location>
</feature>
<keyword evidence="2" id="KW-1133">Transmembrane helix</keyword>
<keyword evidence="2" id="KW-0812">Transmembrane</keyword>
<proteinExistence type="predicted"/>
<feature type="transmembrane region" description="Helical" evidence="2">
    <location>
        <begin position="12"/>
        <end position="33"/>
    </location>
</feature>
<organism evidence="3 4">
    <name type="scientific">Acetatifactor muris</name>
    <dbReference type="NCBI Taxonomy" id="879566"/>
    <lineage>
        <taxon>Bacteria</taxon>
        <taxon>Bacillati</taxon>
        <taxon>Bacillota</taxon>
        <taxon>Clostridia</taxon>
        <taxon>Lachnospirales</taxon>
        <taxon>Lachnospiraceae</taxon>
        <taxon>Acetatifactor</taxon>
    </lineage>
</organism>
<dbReference type="RefSeq" id="WP_103239219.1">
    <property type="nucleotide sequence ID" value="NZ_CANRXC010000039.1"/>
</dbReference>
<accession>A0A2K4ZF58</accession>
<sequence>MFRIFQEEKLISVFMFLFLGSSIILRIFLGLLYRNMIKEADNMASTKNRLLKQCKTKFASCYQLSNGVANIPVFVDKFLNRMSLGHLSFETLYHLSGQLMLLSVVCSGIGVCKSIVEGRTVGDVLPFYIVSFFGLYVYFSVSTVVDVRGKKRILKINLVDYLENHLSPRIEVTRQDIEMLYGESAFEEKTENYGRVQGGRSGRGRNRRGNRGLVRPQGRRTVELMPIGNRLAAGGEELNAAPEVEETAEQIYTAMPADAQAPAIQMPQNENDSPEDSAAVTAEELEALLKEFLT</sequence>